<feature type="transmembrane region" description="Helical" evidence="1">
    <location>
        <begin position="71"/>
        <end position="89"/>
    </location>
</feature>
<evidence type="ECO:0000256" key="1">
    <source>
        <dbReference type="SAM" id="Phobius"/>
    </source>
</evidence>
<dbReference type="RefSeq" id="WP_390226599.1">
    <property type="nucleotide sequence ID" value="NZ_JBHSCN010000002.1"/>
</dbReference>
<sequence length="100" mass="10732">MEPLRSRVAAWLRRWWVAVAGAILVVAGVVVFQTAGWTIPRGTATYTSATPFVAVAFLSPRYVLLQHVGETLMLLGAAAIATSVVVRVIRARRGPRSSTG</sequence>
<proteinExistence type="predicted"/>
<evidence type="ECO:0000313" key="3">
    <source>
        <dbReference type="Proteomes" id="UP001595900"/>
    </source>
</evidence>
<keyword evidence="3" id="KW-1185">Reference proteome</keyword>
<feature type="transmembrane region" description="Helical" evidence="1">
    <location>
        <begin position="15"/>
        <end position="32"/>
    </location>
</feature>
<gene>
    <name evidence="2" type="ORF">ACFOYW_00555</name>
</gene>
<dbReference type="Proteomes" id="UP001595900">
    <property type="component" value="Unassembled WGS sequence"/>
</dbReference>
<keyword evidence="1" id="KW-1133">Transmembrane helix</keyword>
<keyword evidence="1" id="KW-0812">Transmembrane</keyword>
<name>A0ABV8Q0Q1_9MICO</name>
<organism evidence="2 3">
    <name type="scientific">Gryllotalpicola reticulitermitis</name>
    <dbReference type="NCBI Taxonomy" id="1184153"/>
    <lineage>
        <taxon>Bacteria</taxon>
        <taxon>Bacillati</taxon>
        <taxon>Actinomycetota</taxon>
        <taxon>Actinomycetes</taxon>
        <taxon>Micrococcales</taxon>
        <taxon>Microbacteriaceae</taxon>
        <taxon>Gryllotalpicola</taxon>
    </lineage>
</organism>
<reference evidence="3" key="1">
    <citation type="journal article" date="2019" name="Int. J. Syst. Evol. Microbiol.">
        <title>The Global Catalogue of Microorganisms (GCM) 10K type strain sequencing project: providing services to taxonomists for standard genome sequencing and annotation.</title>
        <authorList>
            <consortium name="The Broad Institute Genomics Platform"/>
            <consortium name="The Broad Institute Genome Sequencing Center for Infectious Disease"/>
            <person name="Wu L."/>
            <person name="Ma J."/>
        </authorList>
    </citation>
    <scope>NUCLEOTIDE SEQUENCE [LARGE SCALE GENOMIC DNA]</scope>
    <source>
        <strain evidence="3">CGMCC 1.10363</strain>
    </source>
</reference>
<keyword evidence="1" id="KW-0472">Membrane</keyword>
<comment type="caution">
    <text evidence="2">The sequence shown here is derived from an EMBL/GenBank/DDBJ whole genome shotgun (WGS) entry which is preliminary data.</text>
</comment>
<dbReference type="EMBL" id="JBHSCN010000002">
    <property type="protein sequence ID" value="MFC4241846.1"/>
    <property type="molecule type" value="Genomic_DNA"/>
</dbReference>
<evidence type="ECO:0000313" key="2">
    <source>
        <dbReference type="EMBL" id="MFC4241846.1"/>
    </source>
</evidence>
<protein>
    <submittedName>
        <fullName evidence="2">Uncharacterized protein</fullName>
    </submittedName>
</protein>
<accession>A0ABV8Q0Q1</accession>